<feature type="compositionally biased region" description="Basic residues" evidence="1">
    <location>
        <begin position="222"/>
        <end position="234"/>
    </location>
</feature>
<reference evidence="2 3" key="1">
    <citation type="submission" date="2018-08" db="EMBL/GenBank/DDBJ databases">
        <title>Aphanomyces genome sequencing and annotation.</title>
        <authorList>
            <person name="Minardi D."/>
            <person name="Oidtmann B."/>
            <person name="Van Der Giezen M."/>
            <person name="Studholme D.J."/>
        </authorList>
    </citation>
    <scope>NUCLEOTIDE SEQUENCE [LARGE SCALE GENOMIC DNA]</scope>
    <source>
        <strain evidence="2 3">NJM0002</strain>
    </source>
</reference>
<feature type="compositionally biased region" description="Pro residues" evidence="1">
    <location>
        <begin position="134"/>
        <end position="149"/>
    </location>
</feature>
<protein>
    <submittedName>
        <fullName evidence="2">Uncharacterized protein</fullName>
    </submittedName>
</protein>
<evidence type="ECO:0000313" key="2">
    <source>
        <dbReference type="EMBL" id="RHY30175.1"/>
    </source>
</evidence>
<proteinExistence type="predicted"/>
<dbReference type="EMBL" id="QUSY01000348">
    <property type="protein sequence ID" value="RHY30175.1"/>
    <property type="molecule type" value="Genomic_DNA"/>
</dbReference>
<name>A0A418AX97_9STRA</name>
<comment type="caution">
    <text evidence="2">The sequence shown here is derived from an EMBL/GenBank/DDBJ whole genome shotgun (WGS) entry which is preliminary data.</text>
</comment>
<organism evidence="2 3">
    <name type="scientific">Aphanomyces invadans</name>
    <dbReference type="NCBI Taxonomy" id="157072"/>
    <lineage>
        <taxon>Eukaryota</taxon>
        <taxon>Sar</taxon>
        <taxon>Stramenopiles</taxon>
        <taxon>Oomycota</taxon>
        <taxon>Saprolegniomycetes</taxon>
        <taxon>Saprolegniales</taxon>
        <taxon>Verrucalvaceae</taxon>
        <taxon>Aphanomyces</taxon>
    </lineage>
</organism>
<sequence>MMASKLHTELAKLEAMGRQLEHCNANARQATDSLLAQLATVQANANEADKALFGFVAWVAATFKTKNVRGLYHLVRAYIMEDGRQLVEEFLDTSVNVTIFSMSKHQPQSPEYVPNDTSLAAPVPLPMLNSPRPGQVPPTMPTEPPPSTAPAPLQVAEQSAVPPQHATPTAPVASPPSPPSAPQTLETSLTTQSTAQLLPASTNAIQSPPAKHTLELLDMPRPSKKAKLTKRSAKKPVTPRNFPTTRHHSAYVDIIALDDDDDENDIDDDKDEDYVESRRNSGKTTSAATDSATDAVAPSSPSSSPSTTRTRLHQLPPTPKSATKRSHPKKSRTAAATHLLAPRGMSTSKQNTLKSTEQSRTDVKEPDVEPVAASAPFKTVPIQKLLHDSMDVDDAASADVSTAVEIAYAAVLEAKPWETWTKHVRSFLLDNTPQRRHWNAKLAHFFEKHAFTLWHRFFYTTALPSKWPQRHRVDKTATQDELFLLAYQLHKVEGDDVFKFLLRAPHPAWPTWLSQPVELRHLKDEDAMAYLQSQASRRWPQASQVHDGDGAPHKDVFDPLAILACMPSDAFLHKHKIPPTWAADLADRLRADSAYNVDTCEYVCVTMFGEDEPVHLPNKVASTHVWDWDENAVVPRSDVV</sequence>
<dbReference type="Proteomes" id="UP000285060">
    <property type="component" value="Unassembled WGS sequence"/>
</dbReference>
<dbReference type="VEuPathDB" id="FungiDB:H310_00456"/>
<feature type="compositionally biased region" description="Basic and acidic residues" evidence="1">
    <location>
        <begin position="357"/>
        <end position="367"/>
    </location>
</feature>
<feature type="compositionally biased region" description="Low complexity" evidence="1">
    <location>
        <begin position="182"/>
        <end position="200"/>
    </location>
</feature>
<dbReference type="AlphaFoldDB" id="A0A418AX97"/>
<keyword evidence="3" id="KW-1185">Reference proteome</keyword>
<evidence type="ECO:0000256" key="1">
    <source>
        <dbReference type="SAM" id="MobiDB-lite"/>
    </source>
</evidence>
<feature type="compositionally biased region" description="Acidic residues" evidence="1">
    <location>
        <begin position="260"/>
        <end position="274"/>
    </location>
</feature>
<accession>A0A418AX97</accession>
<feature type="region of interest" description="Disordered" evidence="1">
    <location>
        <begin position="260"/>
        <end position="370"/>
    </location>
</feature>
<evidence type="ECO:0000313" key="3">
    <source>
        <dbReference type="Proteomes" id="UP000285060"/>
    </source>
</evidence>
<gene>
    <name evidence="2" type="ORF">DYB32_006984</name>
</gene>
<feature type="compositionally biased region" description="Low complexity" evidence="1">
    <location>
        <begin position="284"/>
        <end position="308"/>
    </location>
</feature>
<feature type="region of interest" description="Disordered" evidence="1">
    <location>
        <begin position="105"/>
        <end position="246"/>
    </location>
</feature>
<feature type="compositionally biased region" description="Polar residues" evidence="1">
    <location>
        <begin position="345"/>
        <end position="356"/>
    </location>
</feature>
<feature type="compositionally biased region" description="Basic residues" evidence="1">
    <location>
        <begin position="322"/>
        <end position="332"/>
    </location>
</feature>